<dbReference type="Proteomes" id="UP000244898">
    <property type="component" value="Unassembled WGS sequence"/>
</dbReference>
<keyword evidence="3" id="KW-1185">Reference proteome</keyword>
<name>A0A2R8C5M0_9RHOB</name>
<gene>
    <name evidence="2" type="ORF">TRM7615_01143</name>
</gene>
<dbReference type="AlphaFoldDB" id="A0A2R8C5M0"/>
<evidence type="ECO:0000256" key="1">
    <source>
        <dbReference type="SAM" id="MobiDB-lite"/>
    </source>
</evidence>
<reference evidence="3" key="1">
    <citation type="submission" date="2018-03" db="EMBL/GenBank/DDBJ databases">
        <authorList>
            <person name="Rodrigo-Torres L."/>
            <person name="Arahal R. D."/>
            <person name="Lucena T."/>
        </authorList>
    </citation>
    <scope>NUCLEOTIDE SEQUENCE [LARGE SCALE GENOMIC DNA]</scope>
    <source>
        <strain evidence="3">CECT 7615</strain>
    </source>
</reference>
<organism evidence="2 3">
    <name type="scientific">Falsiruegeria mediterranea M17</name>
    <dbReference type="NCBI Taxonomy" id="1200281"/>
    <lineage>
        <taxon>Bacteria</taxon>
        <taxon>Pseudomonadati</taxon>
        <taxon>Pseudomonadota</taxon>
        <taxon>Alphaproteobacteria</taxon>
        <taxon>Rhodobacterales</taxon>
        <taxon>Roseobacteraceae</taxon>
        <taxon>Falsiruegeria</taxon>
    </lineage>
</organism>
<sequence>MQITRTKHSLGGSPRATALAGGVLSAAAGIFSRMTRGGHRHPLNGARATKPTTHTNEPRAPKAFECPEWPRCACPGGTVRPECPGLETPQVQT</sequence>
<evidence type="ECO:0000313" key="3">
    <source>
        <dbReference type="Proteomes" id="UP000244898"/>
    </source>
</evidence>
<proteinExistence type="predicted"/>
<dbReference type="EMBL" id="ONZG01000002">
    <property type="protein sequence ID" value="SPJ27653.1"/>
    <property type="molecule type" value="Genomic_DNA"/>
</dbReference>
<evidence type="ECO:0000313" key="2">
    <source>
        <dbReference type="EMBL" id="SPJ27653.1"/>
    </source>
</evidence>
<feature type="region of interest" description="Disordered" evidence="1">
    <location>
        <begin position="35"/>
        <end position="62"/>
    </location>
</feature>
<accession>A0A2R8C5M0</accession>
<protein>
    <submittedName>
        <fullName evidence="2">Uncharacterized protein</fullName>
    </submittedName>
</protein>